<feature type="transmembrane region" description="Helical" evidence="1">
    <location>
        <begin position="87"/>
        <end position="114"/>
    </location>
</feature>
<feature type="transmembrane region" description="Helical" evidence="1">
    <location>
        <begin position="135"/>
        <end position="160"/>
    </location>
</feature>
<accession>A0A845MEX8</accession>
<proteinExistence type="predicted"/>
<keyword evidence="1" id="KW-0812">Transmembrane</keyword>
<feature type="transmembrane region" description="Helical" evidence="1">
    <location>
        <begin position="53"/>
        <end position="75"/>
    </location>
</feature>
<reference evidence="2 3" key="1">
    <citation type="journal article" date="2014" name="Int. J. Syst. Evol. Microbiol.">
        <title>Sneathiella chungangensis sp. nov., isolated from a marine sand, and emended description of the genus Sneathiella.</title>
        <authorList>
            <person name="Siamphan C."/>
            <person name="Kim H."/>
            <person name="Lee J.S."/>
            <person name="Kim W."/>
        </authorList>
    </citation>
    <scope>NUCLEOTIDE SEQUENCE [LARGE SCALE GENOMIC DNA]</scope>
    <source>
        <strain evidence="2 3">KCTC 32476</strain>
    </source>
</reference>
<keyword evidence="3" id="KW-1185">Reference proteome</keyword>
<keyword evidence="1" id="KW-0472">Membrane</keyword>
<evidence type="ECO:0000313" key="3">
    <source>
        <dbReference type="Proteomes" id="UP000445696"/>
    </source>
</evidence>
<dbReference type="RefSeq" id="WP_161338233.1">
    <property type="nucleotide sequence ID" value="NZ_JBHSDG010000001.1"/>
</dbReference>
<protein>
    <submittedName>
        <fullName evidence="2">Uncharacterized protein</fullName>
    </submittedName>
</protein>
<evidence type="ECO:0000313" key="2">
    <source>
        <dbReference type="EMBL" id="MZR21797.1"/>
    </source>
</evidence>
<comment type="caution">
    <text evidence="2">The sequence shown here is derived from an EMBL/GenBank/DDBJ whole genome shotgun (WGS) entry which is preliminary data.</text>
</comment>
<dbReference type="EMBL" id="WTVA01000002">
    <property type="protein sequence ID" value="MZR21797.1"/>
    <property type="molecule type" value="Genomic_DNA"/>
</dbReference>
<keyword evidence="1" id="KW-1133">Transmembrane helix</keyword>
<feature type="transmembrane region" description="Helical" evidence="1">
    <location>
        <begin position="180"/>
        <end position="204"/>
    </location>
</feature>
<gene>
    <name evidence="2" type="ORF">GQF03_05590</name>
</gene>
<sequence>MNESDLFNDTGVDVAYFSLWTYLAYSTCVSILSPEADEHPSDVALFTRFFFRFAGLFLPLYLSRLAFFIALPNFLRDLPDDLSRVALVVVIVLVEHFLECILFLVLFSLFGLALPSAIAGEIEGEKGKFTNKIKLFLQVFIRFLIGPVLVSSIGVAIYVGAYSINPAMKSPLLDGWIPNIIGISLFVFSISAQSWAVVMTFWILSKSYIRMKFGERGMQVVYKYI</sequence>
<dbReference type="AlphaFoldDB" id="A0A845MEX8"/>
<organism evidence="2 3">
    <name type="scientific">Sneathiella chungangensis</name>
    <dbReference type="NCBI Taxonomy" id="1418234"/>
    <lineage>
        <taxon>Bacteria</taxon>
        <taxon>Pseudomonadati</taxon>
        <taxon>Pseudomonadota</taxon>
        <taxon>Alphaproteobacteria</taxon>
        <taxon>Sneathiellales</taxon>
        <taxon>Sneathiellaceae</taxon>
        <taxon>Sneathiella</taxon>
    </lineage>
</organism>
<feature type="transmembrane region" description="Helical" evidence="1">
    <location>
        <begin position="14"/>
        <end position="32"/>
    </location>
</feature>
<evidence type="ECO:0000256" key="1">
    <source>
        <dbReference type="SAM" id="Phobius"/>
    </source>
</evidence>
<dbReference type="Proteomes" id="UP000445696">
    <property type="component" value="Unassembled WGS sequence"/>
</dbReference>
<name>A0A845MEX8_9PROT</name>